<dbReference type="PANTHER" id="PTHR14949">
    <property type="entry name" value="EGF-LIKE-DOMAIN, MULTIPLE 7, 8"/>
    <property type="match status" value="1"/>
</dbReference>
<evidence type="ECO:0000256" key="1">
    <source>
        <dbReference type="ARBA" id="ARBA00022729"/>
    </source>
</evidence>
<dbReference type="PROSITE" id="PS51233">
    <property type="entry name" value="VWFD"/>
    <property type="match status" value="1"/>
</dbReference>
<accession>A0A6J8BCX9</accession>
<sequence>MGTNQLLLTFIVGLISVSECTDPCGDYQLLDDETRYTDYTLPFGQTAQCDRSIVEGWYRFQGDRNIPTTAPLPGQCGTDAPIWLQGTYPDTDGDTDTLTACKVGFFDNCSPSWTIDVKNCGLYNVFNLKAISSCEGRYCMGSAVPCPDGTTSDTGFAPCSEATFNLTLTGYAYPYAFIPTFNPYSGERILMFRCEFWFYSNDVDVDYLLYDVRWDIDDTEFSIKQNLNKSEIASKGILKSTEWRNAGKKMGFNLKCSIRSKMKVNGTSSKYLEGHNEYIGIATWSNSITISSGGYAVVHLYPTVPIACIYNSSYPCRLRLELFDFTEQFQGAPMYCNESILELTKPSLCGLELDGWRRWGYTPLNISVPANSAQNQEYTALVKLRSIGLSYDPLWEDYHLPPIKINVVNDNITDDYWYWNYAYCSSAIDPWFSTFDWQFYGFHDEGEFVLFRHKTKPIEVHTIQRKFNASDDWTENCAVAVRAAKDVFIVYGCGRPTQWIIRRLNCDAEAEYLQVYYRWDQYEVHLPTGTIVSFYITMNRRLNVYIYVSRSDRDQVEGLCGNWNGNWTDDFRDRSGNVLQNSTLFARSWRVPSTDSLFVAKRRNETINVSYMYCACSDSTMTNSDLSPNVDCSWQENVPTCPPLNWDHEPCQINRRRRSTDDLDDDNEIDVPEDIVAHKEHPEVNNEWKNGWNESTAKDACMTYFEESPSYQACITIGNLNTTEEINTCIINIRISGTREFIADSLDAIVTHCSVELRKNTTLASETDSEGLTIYEKIGKSICPNDCKYNGVKTGDCVEGICSCFPNFTGGDCGININSPPILSGVSKESTCDASKRACNQVSMYGTGYFPSNALECRIRKGKITDTHYESISTPYSTTAAYKNKGEVRCPLLSSARRRKRSALSSSDTTLYLVSITSNGIDFSNEVPVVIYDSDCTNCNIRGSIVFCQKREDVCTVEDNCFPSGSSLCPSEEDEKTSQQKLWIVGVVAGIVIAFILGVLVMKCYKKKRFSVFPLQVCGGKDDSVYETNDDFMYDTQKSNMEFATAPASTTN</sequence>
<dbReference type="GO" id="GO:0009986">
    <property type="term" value="C:cell surface"/>
    <property type="evidence" value="ECO:0007669"/>
    <property type="project" value="TreeGrafter"/>
</dbReference>
<keyword evidence="7" id="KW-1185">Reference proteome</keyword>
<dbReference type="PANTHER" id="PTHR14949:SF54">
    <property type="entry name" value="VWFD DOMAIN-CONTAINING PROTEIN"/>
    <property type="match status" value="1"/>
</dbReference>
<protein>
    <recommendedName>
        <fullName evidence="5">VWFD domain-containing protein</fullName>
    </recommendedName>
</protein>
<keyword evidence="1 4" id="KW-0732">Signal</keyword>
<keyword evidence="2" id="KW-1015">Disulfide bond</keyword>
<evidence type="ECO:0000256" key="2">
    <source>
        <dbReference type="ARBA" id="ARBA00023157"/>
    </source>
</evidence>
<organism evidence="6 7">
    <name type="scientific">Mytilus coruscus</name>
    <name type="common">Sea mussel</name>
    <dbReference type="NCBI Taxonomy" id="42192"/>
    <lineage>
        <taxon>Eukaryota</taxon>
        <taxon>Metazoa</taxon>
        <taxon>Spiralia</taxon>
        <taxon>Lophotrochozoa</taxon>
        <taxon>Mollusca</taxon>
        <taxon>Bivalvia</taxon>
        <taxon>Autobranchia</taxon>
        <taxon>Pteriomorphia</taxon>
        <taxon>Mytilida</taxon>
        <taxon>Mytiloidea</taxon>
        <taxon>Mytilidae</taxon>
        <taxon>Mytilinae</taxon>
        <taxon>Mytilus</taxon>
    </lineage>
</organism>
<keyword evidence="3" id="KW-0812">Transmembrane</keyword>
<dbReference type="InterPro" id="IPR050969">
    <property type="entry name" value="Dev_Signal_Modulators"/>
</dbReference>
<dbReference type="AlphaFoldDB" id="A0A6J8BCX9"/>
<keyword evidence="3" id="KW-0472">Membrane</keyword>
<keyword evidence="3" id="KW-1133">Transmembrane helix</keyword>
<name>A0A6J8BCX9_MYTCO</name>
<dbReference type="EMBL" id="CACVKT020003031">
    <property type="protein sequence ID" value="CAC5381261.1"/>
    <property type="molecule type" value="Genomic_DNA"/>
</dbReference>
<proteinExistence type="predicted"/>
<dbReference type="Proteomes" id="UP000507470">
    <property type="component" value="Unassembled WGS sequence"/>
</dbReference>
<dbReference type="Pfam" id="PF00094">
    <property type="entry name" value="VWD"/>
    <property type="match status" value="1"/>
</dbReference>
<feature type="chain" id="PRO_5026909232" description="VWFD domain-containing protein" evidence="4">
    <location>
        <begin position="21"/>
        <end position="1052"/>
    </location>
</feature>
<dbReference type="InterPro" id="IPR058727">
    <property type="entry name" value="Helical_Vwde"/>
</dbReference>
<gene>
    <name evidence="6" type="ORF">MCOR_17158</name>
</gene>
<feature type="signal peptide" evidence="4">
    <location>
        <begin position="1"/>
        <end position="20"/>
    </location>
</feature>
<reference evidence="6 7" key="1">
    <citation type="submission" date="2020-06" db="EMBL/GenBank/DDBJ databases">
        <authorList>
            <person name="Li R."/>
            <person name="Bekaert M."/>
        </authorList>
    </citation>
    <scope>NUCLEOTIDE SEQUENCE [LARGE SCALE GENOMIC DNA]</scope>
    <source>
        <strain evidence="7">wild</strain>
    </source>
</reference>
<dbReference type="GO" id="GO:0005576">
    <property type="term" value="C:extracellular region"/>
    <property type="evidence" value="ECO:0007669"/>
    <property type="project" value="TreeGrafter"/>
</dbReference>
<feature type="domain" description="VWFD" evidence="5">
    <location>
        <begin position="422"/>
        <end position="597"/>
    </location>
</feature>
<dbReference type="Pfam" id="PF26129">
    <property type="entry name" value="Vwde"/>
    <property type="match status" value="1"/>
</dbReference>
<evidence type="ECO:0000313" key="7">
    <source>
        <dbReference type="Proteomes" id="UP000507470"/>
    </source>
</evidence>
<dbReference type="InterPro" id="IPR001846">
    <property type="entry name" value="VWF_type-D"/>
</dbReference>
<evidence type="ECO:0000256" key="3">
    <source>
        <dbReference type="SAM" id="Phobius"/>
    </source>
</evidence>
<dbReference type="OrthoDB" id="10001041at2759"/>
<evidence type="ECO:0000259" key="5">
    <source>
        <dbReference type="PROSITE" id="PS51233"/>
    </source>
</evidence>
<dbReference type="GO" id="GO:0005102">
    <property type="term" value="F:signaling receptor binding"/>
    <property type="evidence" value="ECO:0007669"/>
    <property type="project" value="TreeGrafter"/>
</dbReference>
<evidence type="ECO:0000256" key="4">
    <source>
        <dbReference type="SAM" id="SignalP"/>
    </source>
</evidence>
<dbReference type="SMART" id="SM00216">
    <property type="entry name" value="VWD"/>
    <property type="match status" value="1"/>
</dbReference>
<feature type="transmembrane region" description="Helical" evidence="3">
    <location>
        <begin position="982"/>
        <end position="1001"/>
    </location>
</feature>
<evidence type="ECO:0000313" key="6">
    <source>
        <dbReference type="EMBL" id="CAC5381261.1"/>
    </source>
</evidence>